<keyword evidence="3" id="KW-0238">DNA-binding</keyword>
<dbReference type="SMART" id="SM00342">
    <property type="entry name" value="HTH_ARAC"/>
    <property type="match status" value="1"/>
</dbReference>
<dbReference type="Gene3D" id="1.10.10.60">
    <property type="entry name" value="Homeodomain-like"/>
    <property type="match status" value="1"/>
</dbReference>
<dbReference type="EMBL" id="NQJF01000004">
    <property type="protein sequence ID" value="OYD25143.1"/>
    <property type="molecule type" value="Genomic_DNA"/>
</dbReference>
<evidence type="ECO:0000256" key="1">
    <source>
        <dbReference type="ARBA" id="ARBA00022491"/>
    </source>
</evidence>
<proteinExistence type="predicted"/>
<dbReference type="PANTHER" id="PTHR11019">
    <property type="entry name" value="HTH-TYPE TRANSCRIPTIONAL REGULATOR NIMR"/>
    <property type="match status" value="1"/>
</dbReference>
<name>A0A235CKP6_9GAMM</name>
<keyword evidence="2" id="KW-0805">Transcription regulation</keyword>
<dbReference type="Pfam" id="PF12833">
    <property type="entry name" value="HTH_18"/>
    <property type="match status" value="1"/>
</dbReference>
<reference evidence="7 9" key="2">
    <citation type="submission" date="2019-03" db="EMBL/GenBank/DDBJ databases">
        <title>Genomic Encyclopedia of Archaeal and Bacterial Type Strains, Phase II (KMG-II): from individual species to whole genera.</title>
        <authorList>
            <person name="Goeker M."/>
        </authorList>
    </citation>
    <scope>NUCLEOTIDE SEQUENCE [LARGE SCALE GENOMIC DNA]</scope>
    <source>
        <strain evidence="7 9">DSM 15594</strain>
    </source>
</reference>
<dbReference type="RefSeq" id="WP_094277511.1">
    <property type="nucleotide sequence ID" value="NZ_NQJF01000004.1"/>
</dbReference>
<dbReference type="InterPro" id="IPR003313">
    <property type="entry name" value="AraC-bd"/>
</dbReference>
<organism evidence="6 8">
    <name type="scientific">Oceanimonas baumannii</name>
    <dbReference type="NCBI Taxonomy" id="129578"/>
    <lineage>
        <taxon>Bacteria</taxon>
        <taxon>Pseudomonadati</taxon>
        <taxon>Pseudomonadota</taxon>
        <taxon>Gammaproteobacteria</taxon>
        <taxon>Aeromonadales</taxon>
        <taxon>Aeromonadaceae</taxon>
        <taxon>Oceanimonas</taxon>
    </lineage>
</organism>
<dbReference type="OrthoDB" id="9804543at2"/>
<keyword evidence="1" id="KW-0678">Repressor</keyword>
<sequence length="273" mass="30081">MRVRDFSERTSGAALITCQWSHDAHEGDKAQKPYRWHHHLRGQLLCIQSGLAQIKTRAGTWILPPYRAGWIPPGALHSVLFCSTVSGYSVLLQPQLCEVLPDQPRVLGLNPLLEAMVSRSTAWSKEQLTPENQRIAAVMTDEIRSAVTEKLYLPMPTDPRLVRVAESVLSHPGSQNNIEQWAEVGALSARSLRRLMLAETGLSFAQWRKLAQLNHALALLAQGETVGNVAFALGYATPSNFIAMFKKAMGDSPARYFSCGKPVQNATRSLGGL</sequence>
<dbReference type="GO" id="GO:0043565">
    <property type="term" value="F:sequence-specific DNA binding"/>
    <property type="evidence" value="ECO:0007669"/>
    <property type="project" value="InterPro"/>
</dbReference>
<reference evidence="6 8" key="1">
    <citation type="submission" date="2017-08" db="EMBL/GenBank/DDBJ databases">
        <title>Draft Genome Sequence of the Marine Bacterium Oceanimonas baumannii ATCC 700832.</title>
        <authorList>
            <person name="Mcclelland W.D."/>
            <person name="Brennan M.A."/>
            <person name="Trachtenberg A.M."/>
            <person name="Maclea K.S."/>
        </authorList>
    </citation>
    <scope>NUCLEOTIDE SEQUENCE [LARGE SCALE GENOMIC DNA]</scope>
    <source>
        <strain evidence="6 8">ATCC 700832</strain>
    </source>
</reference>
<evidence type="ECO:0000256" key="4">
    <source>
        <dbReference type="ARBA" id="ARBA00023163"/>
    </source>
</evidence>
<protein>
    <submittedName>
        <fullName evidence="6">AraC family transcriptional regulator</fullName>
    </submittedName>
    <submittedName>
        <fullName evidence="7">AraC-like DNA-binding protein</fullName>
    </submittedName>
</protein>
<dbReference type="InterPro" id="IPR018060">
    <property type="entry name" value="HTH_AraC"/>
</dbReference>
<keyword evidence="9" id="KW-1185">Reference proteome</keyword>
<dbReference type="CDD" id="cd06124">
    <property type="entry name" value="cupin_NimR-like_N"/>
    <property type="match status" value="1"/>
</dbReference>
<dbReference type="SUPFAM" id="SSF51182">
    <property type="entry name" value="RmlC-like cupins"/>
    <property type="match status" value="1"/>
</dbReference>
<feature type="domain" description="HTH araC/xylS-type" evidence="5">
    <location>
        <begin position="159"/>
        <end position="259"/>
    </location>
</feature>
<dbReference type="FunFam" id="1.10.10.60:FF:000132">
    <property type="entry name" value="AraC family transcriptional regulator"/>
    <property type="match status" value="1"/>
</dbReference>
<comment type="caution">
    <text evidence="6">The sequence shown here is derived from an EMBL/GenBank/DDBJ whole genome shotgun (WGS) entry which is preliminary data.</text>
</comment>
<gene>
    <name evidence="6" type="ORF">B6S09_05515</name>
    <name evidence="7" type="ORF">LY04_00647</name>
</gene>
<dbReference type="SUPFAM" id="SSF46689">
    <property type="entry name" value="Homeodomain-like"/>
    <property type="match status" value="1"/>
</dbReference>
<dbReference type="PANTHER" id="PTHR11019:SF159">
    <property type="entry name" value="TRANSCRIPTIONAL REGULATOR-RELATED"/>
    <property type="match status" value="1"/>
</dbReference>
<dbReference type="Pfam" id="PF02311">
    <property type="entry name" value="AraC_binding"/>
    <property type="match status" value="1"/>
</dbReference>
<evidence type="ECO:0000313" key="6">
    <source>
        <dbReference type="EMBL" id="OYD25143.1"/>
    </source>
</evidence>
<dbReference type="PROSITE" id="PS00041">
    <property type="entry name" value="HTH_ARAC_FAMILY_1"/>
    <property type="match status" value="1"/>
</dbReference>
<evidence type="ECO:0000313" key="8">
    <source>
        <dbReference type="Proteomes" id="UP000243640"/>
    </source>
</evidence>
<keyword evidence="4" id="KW-0804">Transcription</keyword>
<dbReference type="GO" id="GO:0003700">
    <property type="term" value="F:DNA-binding transcription factor activity"/>
    <property type="evidence" value="ECO:0007669"/>
    <property type="project" value="InterPro"/>
</dbReference>
<evidence type="ECO:0000313" key="7">
    <source>
        <dbReference type="EMBL" id="TDW62573.1"/>
    </source>
</evidence>
<evidence type="ECO:0000256" key="2">
    <source>
        <dbReference type="ARBA" id="ARBA00023015"/>
    </source>
</evidence>
<dbReference type="EMBL" id="SODO01000001">
    <property type="protein sequence ID" value="TDW62573.1"/>
    <property type="molecule type" value="Genomic_DNA"/>
</dbReference>
<evidence type="ECO:0000313" key="9">
    <source>
        <dbReference type="Proteomes" id="UP000295058"/>
    </source>
</evidence>
<dbReference type="Proteomes" id="UP000243640">
    <property type="component" value="Unassembled WGS sequence"/>
</dbReference>
<dbReference type="PROSITE" id="PS01124">
    <property type="entry name" value="HTH_ARAC_FAMILY_2"/>
    <property type="match status" value="1"/>
</dbReference>
<dbReference type="InterPro" id="IPR009057">
    <property type="entry name" value="Homeodomain-like_sf"/>
</dbReference>
<dbReference type="InterPro" id="IPR011051">
    <property type="entry name" value="RmlC_Cupin_sf"/>
</dbReference>
<dbReference type="Proteomes" id="UP000295058">
    <property type="component" value="Unassembled WGS sequence"/>
</dbReference>
<dbReference type="InterPro" id="IPR018062">
    <property type="entry name" value="HTH_AraC-typ_CS"/>
</dbReference>
<dbReference type="AlphaFoldDB" id="A0A235CKP6"/>
<evidence type="ECO:0000256" key="3">
    <source>
        <dbReference type="ARBA" id="ARBA00023125"/>
    </source>
</evidence>
<accession>A0A235CKP6</accession>
<evidence type="ECO:0000259" key="5">
    <source>
        <dbReference type="PROSITE" id="PS01124"/>
    </source>
</evidence>